<dbReference type="PROSITE" id="PS50893">
    <property type="entry name" value="ABC_TRANSPORTER_2"/>
    <property type="match status" value="1"/>
</dbReference>
<keyword evidence="3" id="KW-0813">Transport</keyword>
<keyword evidence="6" id="KW-0547">Nucleotide-binding</keyword>
<dbReference type="Proteomes" id="UP000193411">
    <property type="component" value="Unassembled WGS sequence"/>
</dbReference>
<dbReference type="PANTHER" id="PTHR19229:SF36">
    <property type="entry name" value="ATP-BINDING CASSETTE SUB-FAMILY A MEMBER 2"/>
    <property type="match status" value="1"/>
</dbReference>
<comment type="caution">
    <text evidence="11">The sequence shown here is derived from an EMBL/GenBank/DDBJ whole genome shotgun (WGS) entry which is preliminary data.</text>
</comment>
<keyword evidence="11" id="KW-0378">Hydrolase</keyword>
<dbReference type="AlphaFoldDB" id="A0A1Y2HCR8"/>
<dbReference type="FunFam" id="3.40.50.300:FF:000335">
    <property type="entry name" value="ATP binding cassette subfamily A member 5"/>
    <property type="match status" value="1"/>
</dbReference>
<proteinExistence type="inferred from homology"/>
<dbReference type="InterPro" id="IPR026082">
    <property type="entry name" value="ABCA"/>
</dbReference>
<name>A0A1Y2HCR8_9FUNG</name>
<reference evidence="11 12" key="1">
    <citation type="submission" date="2016-07" db="EMBL/GenBank/DDBJ databases">
        <title>Pervasive Adenine N6-methylation of Active Genes in Fungi.</title>
        <authorList>
            <consortium name="DOE Joint Genome Institute"/>
            <person name="Mondo S.J."/>
            <person name="Dannebaum R.O."/>
            <person name="Kuo R.C."/>
            <person name="Labutti K."/>
            <person name="Haridas S."/>
            <person name="Kuo A."/>
            <person name="Salamov A."/>
            <person name="Ahrendt S.R."/>
            <person name="Lipzen A."/>
            <person name="Sullivan W."/>
            <person name="Andreopoulos W.B."/>
            <person name="Clum A."/>
            <person name="Lindquist E."/>
            <person name="Daum C."/>
            <person name="Ramamoorthy G.K."/>
            <person name="Gryganskyi A."/>
            <person name="Culley D."/>
            <person name="Magnuson J.K."/>
            <person name="James T.Y."/>
            <person name="O'Malley M.A."/>
            <person name="Stajich J.E."/>
            <person name="Spatafora J.W."/>
            <person name="Visel A."/>
            <person name="Grigoriev I.V."/>
        </authorList>
    </citation>
    <scope>NUCLEOTIDE SEQUENCE [LARGE SCALE GENOMIC DNA]</scope>
    <source>
        <strain evidence="11 12">PL171</strain>
    </source>
</reference>
<evidence type="ECO:0000313" key="11">
    <source>
        <dbReference type="EMBL" id="ORZ32378.1"/>
    </source>
</evidence>
<evidence type="ECO:0000256" key="8">
    <source>
        <dbReference type="ARBA" id="ARBA00022989"/>
    </source>
</evidence>
<dbReference type="Pfam" id="PF00005">
    <property type="entry name" value="ABC_tran"/>
    <property type="match status" value="1"/>
</dbReference>
<dbReference type="PANTHER" id="PTHR19229">
    <property type="entry name" value="ATP-BINDING CASSETTE TRANSPORTER SUBFAMILY A ABCA"/>
    <property type="match status" value="1"/>
</dbReference>
<accession>A0A1Y2HCR8</accession>
<keyword evidence="7" id="KW-0067">ATP-binding</keyword>
<dbReference type="InterPro" id="IPR027417">
    <property type="entry name" value="P-loop_NTPase"/>
</dbReference>
<keyword evidence="9" id="KW-0472">Membrane</keyword>
<evidence type="ECO:0000256" key="1">
    <source>
        <dbReference type="ARBA" id="ARBA00004141"/>
    </source>
</evidence>
<dbReference type="InterPro" id="IPR003593">
    <property type="entry name" value="AAA+_ATPase"/>
</dbReference>
<evidence type="ECO:0000256" key="9">
    <source>
        <dbReference type="ARBA" id="ARBA00023136"/>
    </source>
</evidence>
<evidence type="ECO:0000256" key="6">
    <source>
        <dbReference type="ARBA" id="ARBA00022741"/>
    </source>
</evidence>
<dbReference type="CDD" id="cd03263">
    <property type="entry name" value="ABC_subfamily_A"/>
    <property type="match status" value="1"/>
</dbReference>
<keyword evidence="12" id="KW-1185">Reference proteome</keyword>
<dbReference type="OrthoDB" id="8061355at2759"/>
<comment type="subcellular location">
    <subcellularLocation>
        <location evidence="1">Membrane</location>
        <topology evidence="1">Multi-pass membrane protein</topology>
    </subcellularLocation>
</comment>
<dbReference type="GO" id="GO:0016020">
    <property type="term" value="C:membrane"/>
    <property type="evidence" value="ECO:0007669"/>
    <property type="project" value="UniProtKB-SubCell"/>
</dbReference>
<dbReference type="InterPro" id="IPR003439">
    <property type="entry name" value="ABC_transporter-like_ATP-bd"/>
</dbReference>
<evidence type="ECO:0000256" key="4">
    <source>
        <dbReference type="ARBA" id="ARBA00022692"/>
    </source>
</evidence>
<dbReference type="STRING" id="765915.A0A1Y2HCR8"/>
<feature type="domain" description="ABC transporter" evidence="10">
    <location>
        <begin position="1"/>
        <end position="229"/>
    </location>
</feature>
<sequence length="350" mass="38739">MSFPGASAGKDGRHQVLDDLWFAVRKNEVFAFLGPNGAGKSTTINIITGLLKPVSGTATVCGKTPDDPAIKRLYGVCPQYDHTYRTMSVYNHLRVFAEIKGVPAEHVRDAVETAIEDAMLQDFRHRAVKELSGGTRRRLTIAIACLGRPAVVILDEPTTGVDIATRRTIWEMINRLKQHMSVLLVTHDMDEADRLSQRAGIMINGALVCLGSPARLKSLFGSAYLLKLQFAYGTRAETLDGTLAAIQSKVESFQGNVIKMRLVHRGESSMEIAIDMPDETKDNAVVDDASSTQSVAHANFLGEMLEFVTDNRRQWNVTDFTLGELTLTELFVRLAQHHRSYQDEEAGKHQ</sequence>
<gene>
    <name evidence="11" type="ORF">BCR44DRAFT_41184</name>
</gene>
<evidence type="ECO:0000313" key="12">
    <source>
        <dbReference type="Proteomes" id="UP000193411"/>
    </source>
</evidence>
<dbReference type="SUPFAM" id="SSF52540">
    <property type="entry name" value="P-loop containing nucleoside triphosphate hydrolases"/>
    <property type="match status" value="1"/>
</dbReference>
<evidence type="ECO:0000256" key="2">
    <source>
        <dbReference type="ARBA" id="ARBA00008869"/>
    </source>
</evidence>
<evidence type="ECO:0000256" key="5">
    <source>
        <dbReference type="ARBA" id="ARBA00022737"/>
    </source>
</evidence>
<dbReference type="GO" id="GO:0005524">
    <property type="term" value="F:ATP binding"/>
    <property type="evidence" value="ECO:0007669"/>
    <property type="project" value="UniProtKB-KW"/>
</dbReference>
<keyword evidence="5" id="KW-0677">Repeat</keyword>
<keyword evidence="8" id="KW-1133">Transmembrane helix</keyword>
<organism evidence="11 12">
    <name type="scientific">Catenaria anguillulae PL171</name>
    <dbReference type="NCBI Taxonomy" id="765915"/>
    <lineage>
        <taxon>Eukaryota</taxon>
        <taxon>Fungi</taxon>
        <taxon>Fungi incertae sedis</taxon>
        <taxon>Blastocladiomycota</taxon>
        <taxon>Blastocladiomycetes</taxon>
        <taxon>Blastocladiales</taxon>
        <taxon>Catenariaceae</taxon>
        <taxon>Catenaria</taxon>
    </lineage>
</organism>
<dbReference type="SMART" id="SM00382">
    <property type="entry name" value="AAA"/>
    <property type="match status" value="1"/>
</dbReference>
<evidence type="ECO:0000256" key="3">
    <source>
        <dbReference type="ARBA" id="ARBA00022448"/>
    </source>
</evidence>
<evidence type="ECO:0000256" key="7">
    <source>
        <dbReference type="ARBA" id="ARBA00022840"/>
    </source>
</evidence>
<dbReference type="GO" id="GO:0005319">
    <property type="term" value="F:lipid transporter activity"/>
    <property type="evidence" value="ECO:0007669"/>
    <property type="project" value="TreeGrafter"/>
</dbReference>
<dbReference type="GO" id="GO:0016887">
    <property type="term" value="F:ATP hydrolysis activity"/>
    <property type="evidence" value="ECO:0007669"/>
    <property type="project" value="InterPro"/>
</dbReference>
<keyword evidence="4" id="KW-0812">Transmembrane</keyword>
<comment type="similarity">
    <text evidence="2">Belongs to the ABC transporter superfamily. ABCA family.</text>
</comment>
<dbReference type="EMBL" id="MCFL01000047">
    <property type="protein sequence ID" value="ORZ32378.1"/>
    <property type="molecule type" value="Genomic_DNA"/>
</dbReference>
<protein>
    <submittedName>
        <fullName evidence="11">p-loop containing nucleoside triphosphate hydrolase protein</fullName>
    </submittedName>
</protein>
<dbReference type="GO" id="GO:0140359">
    <property type="term" value="F:ABC-type transporter activity"/>
    <property type="evidence" value="ECO:0007669"/>
    <property type="project" value="InterPro"/>
</dbReference>
<evidence type="ECO:0000259" key="10">
    <source>
        <dbReference type="PROSITE" id="PS50893"/>
    </source>
</evidence>
<dbReference type="Gene3D" id="3.40.50.300">
    <property type="entry name" value="P-loop containing nucleotide triphosphate hydrolases"/>
    <property type="match status" value="1"/>
</dbReference>